<protein>
    <submittedName>
        <fullName evidence="2">Uncharacterized protein</fullName>
    </submittedName>
</protein>
<dbReference type="WBParaSite" id="nRc.2.0.1.t43675-RA">
    <property type="protein sequence ID" value="nRc.2.0.1.t43675-RA"/>
    <property type="gene ID" value="nRc.2.0.1.g43675"/>
</dbReference>
<organism evidence="1 2">
    <name type="scientific">Romanomermis culicivorax</name>
    <name type="common">Nematode worm</name>
    <dbReference type="NCBI Taxonomy" id="13658"/>
    <lineage>
        <taxon>Eukaryota</taxon>
        <taxon>Metazoa</taxon>
        <taxon>Ecdysozoa</taxon>
        <taxon>Nematoda</taxon>
        <taxon>Enoplea</taxon>
        <taxon>Dorylaimia</taxon>
        <taxon>Mermithida</taxon>
        <taxon>Mermithoidea</taxon>
        <taxon>Mermithidae</taxon>
        <taxon>Romanomermis</taxon>
    </lineage>
</organism>
<accession>A0A915KZR3</accession>
<evidence type="ECO:0000313" key="1">
    <source>
        <dbReference type="Proteomes" id="UP000887565"/>
    </source>
</evidence>
<dbReference type="Proteomes" id="UP000887565">
    <property type="component" value="Unplaced"/>
</dbReference>
<reference evidence="2" key="1">
    <citation type="submission" date="2022-11" db="UniProtKB">
        <authorList>
            <consortium name="WormBaseParasite"/>
        </authorList>
    </citation>
    <scope>IDENTIFICATION</scope>
</reference>
<proteinExistence type="predicted"/>
<name>A0A915KZR3_ROMCU</name>
<keyword evidence="1" id="KW-1185">Reference proteome</keyword>
<dbReference type="AlphaFoldDB" id="A0A915KZR3"/>
<evidence type="ECO:0000313" key="2">
    <source>
        <dbReference type="WBParaSite" id="nRc.2.0.1.t43675-RA"/>
    </source>
</evidence>
<sequence>MCDQSEKGACSPSMTQRRGIALRILVFPPGDGGHGFIDATSPSYCEHTSAQILYDKSGHYKSADNISFHNNDQFMGDNDISLQSIKNRNFLTVPSPDVSPVAKVQMPGDVFDDSSRMASRRESYMSTSSGMSLLSPMSMASTPDVSTPTFWRQHSNSFSYGMLKIIQSRLKAIAFF</sequence>